<protein>
    <submittedName>
        <fullName evidence="2">Uncharacterized protein</fullName>
    </submittedName>
</protein>
<evidence type="ECO:0000256" key="1">
    <source>
        <dbReference type="SAM" id="Phobius"/>
    </source>
</evidence>
<proteinExistence type="predicted"/>
<keyword evidence="1" id="KW-0812">Transmembrane</keyword>
<feature type="transmembrane region" description="Helical" evidence="1">
    <location>
        <begin position="28"/>
        <end position="54"/>
    </location>
</feature>
<dbReference type="AlphaFoldDB" id="A0A644Y0T5"/>
<gene>
    <name evidence="2" type="ORF">SDC9_66572</name>
</gene>
<organism evidence="2">
    <name type="scientific">bioreactor metagenome</name>
    <dbReference type="NCBI Taxonomy" id="1076179"/>
    <lineage>
        <taxon>unclassified sequences</taxon>
        <taxon>metagenomes</taxon>
        <taxon>ecological metagenomes</taxon>
    </lineage>
</organism>
<comment type="caution">
    <text evidence="2">The sequence shown here is derived from an EMBL/GenBank/DDBJ whole genome shotgun (WGS) entry which is preliminary data.</text>
</comment>
<reference evidence="2" key="1">
    <citation type="submission" date="2019-08" db="EMBL/GenBank/DDBJ databases">
        <authorList>
            <person name="Kucharzyk K."/>
            <person name="Murdoch R.W."/>
            <person name="Higgins S."/>
            <person name="Loffler F."/>
        </authorList>
    </citation>
    <scope>NUCLEOTIDE SEQUENCE</scope>
</reference>
<evidence type="ECO:0000313" key="2">
    <source>
        <dbReference type="EMBL" id="MPM20143.1"/>
    </source>
</evidence>
<accession>A0A644Y0T5</accession>
<name>A0A644Y0T5_9ZZZZ</name>
<keyword evidence="1" id="KW-0472">Membrane</keyword>
<dbReference type="EMBL" id="VSSQ01003322">
    <property type="protein sequence ID" value="MPM20143.1"/>
    <property type="molecule type" value="Genomic_DNA"/>
</dbReference>
<keyword evidence="1" id="KW-1133">Transmembrane helix</keyword>
<sequence>MEENGAYKSRSVIPQFAEKPQSAKAKMLVSSILILLFAASVFVGIIFALCFFVIKCGFFANGIY</sequence>